<gene>
    <name evidence="3" type="ORF">GOP47_0007743</name>
</gene>
<dbReference type="Proteomes" id="UP000886520">
    <property type="component" value="Chromosome 7"/>
</dbReference>
<name>A0A9D4ZJL1_ADICA</name>
<feature type="region of interest" description="Disordered" evidence="2">
    <location>
        <begin position="1"/>
        <end position="34"/>
    </location>
</feature>
<feature type="coiled-coil region" evidence="1">
    <location>
        <begin position="270"/>
        <end position="345"/>
    </location>
</feature>
<organism evidence="3 4">
    <name type="scientific">Adiantum capillus-veneris</name>
    <name type="common">Maidenhair fern</name>
    <dbReference type="NCBI Taxonomy" id="13818"/>
    <lineage>
        <taxon>Eukaryota</taxon>
        <taxon>Viridiplantae</taxon>
        <taxon>Streptophyta</taxon>
        <taxon>Embryophyta</taxon>
        <taxon>Tracheophyta</taxon>
        <taxon>Polypodiopsida</taxon>
        <taxon>Polypodiidae</taxon>
        <taxon>Polypodiales</taxon>
        <taxon>Pteridineae</taxon>
        <taxon>Pteridaceae</taxon>
        <taxon>Vittarioideae</taxon>
        <taxon>Adiantum</taxon>
    </lineage>
</organism>
<sequence length="468" mass="53370">MTVSYDIGHVEQSPRSDHGGSSSSYSSPRHSSRVGKSLDMELRNAPCYHAAIMRLLPSSMRRALTLHHPASPTTPAHGATSPLSTPGHRQCLCDRVRDRRQYRKDWRFDHCNTSYSSPRLITPPAPAPCTFLPTQETNYTLPPRICPPLLDTNRSFRSGTVYLEVKLVELLSAGQCKHDLMERTSAPLPVPVPDAHCFGVCWQVPYFELIRKLGHQKVEIEADRENLKTEVLTCQAEIGSVEQNIEVSNQKLEAAESFGREMEKKLGTILDALERILEQVRTLQEEMMQLKRKMQKARVEQAKAHEVQYEQMVRKENYTKLEDNYKSMLQELQEAHTELDVVQKQSFDSVPKEELGFVKAKVSMLQKTLSELQVKSDEQMASSGELTPRPAWEELLFPFRSHEKPNTVELLNVICKHNVYLTHNISQLHEDCATVQATIFEKCHTIHGKLLPEDHEQNNVVDLKSDDK</sequence>
<feature type="compositionally biased region" description="Basic and acidic residues" evidence="2">
    <location>
        <begin position="8"/>
        <end position="18"/>
    </location>
</feature>
<keyword evidence="4" id="KW-1185">Reference proteome</keyword>
<comment type="caution">
    <text evidence="3">The sequence shown here is derived from an EMBL/GenBank/DDBJ whole genome shotgun (WGS) entry which is preliminary data.</text>
</comment>
<evidence type="ECO:0000256" key="2">
    <source>
        <dbReference type="SAM" id="MobiDB-lite"/>
    </source>
</evidence>
<feature type="coiled-coil region" evidence="1">
    <location>
        <begin position="210"/>
        <end position="237"/>
    </location>
</feature>
<keyword evidence="1" id="KW-0175">Coiled coil</keyword>
<reference evidence="3" key="1">
    <citation type="submission" date="2021-01" db="EMBL/GenBank/DDBJ databases">
        <title>Adiantum capillus-veneris genome.</title>
        <authorList>
            <person name="Fang Y."/>
            <person name="Liao Q."/>
        </authorList>
    </citation>
    <scope>NUCLEOTIDE SEQUENCE</scope>
    <source>
        <strain evidence="3">H3</strain>
        <tissue evidence="3">Leaf</tissue>
    </source>
</reference>
<evidence type="ECO:0000313" key="4">
    <source>
        <dbReference type="Proteomes" id="UP000886520"/>
    </source>
</evidence>
<dbReference type="EMBL" id="JABFUD020000007">
    <property type="protein sequence ID" value="KAI5077919.1"/>
    <property type="molecule type" value="Genomic_DNA"/>
</dbReference>
<evidence type="ECO:0000256" key="1">
    <source>
        <dbReference type="SAM" id="Coils"/>
    </source>
</evidence>
<evidence type="ECO:0000313" key="3">
    <source>
        <dbReference type="EMBL" id="KAI5077919.1"/>
    </source>
</evidence>
<proteinExistence type="predicted"/>
<dbReference type="OrthoDB" id="1937111at2759"/>
<feature type="compositionally biased region" description="Low complexity" evidence="2">
    <location>
        <begin position="19"/>
        <end position="29"/>
    </location>
</feature>
<accession>A0A9D4ZJL1</accession>
<protein>
    <submittedName>
        <fullName evidence="3">Uncharacterized protein</fullName>
    </submittedName>
</protein>
<dbReference type="AlphaFoldDB" id="A0A9D4ZJL1"/>